<accession>A0ABN9PTC9</accession>
<dbReference type="Proteomes" id="UP001189429">
    <property type="component" value="Unassembled WGS sequence"/>
</dbReference>
<sequence length="108" mass="11043">PLGREVPVPAQTGGHLRAAVPGPRHGRVRSGQPRQRGHRGAGPEGHRARAQAEPGRVQQLPGGGGQHHLRSQPHPPAAEAVIGQARELLGALPALQPVAAARAGPGSQ</sequence>
<reference evidence="2" key="1">
    <citation type="submission" date="2023-10" db="EMBL/GenBank/DDBJ databases">
        <authorList>
            <person name="Chen Y."/>
            <person name="Shah S."/>
            <person name="Dougan E. K."/>
            <person name="Thang M."/>
            <person name="Chan C."/>
        </authorList>
    </citation>
    <scope>NUCLEOTIDE SEQUENCE [LARGE SCALE GENOMIC DNA]</scope>
</reference>
<dbReference type="EMBL" id="CAUYUJ010001383">
    <property type="protein sequence ID" value="CAK0795658.1"/>
    <property type="molecule type" value="Genomic_DNA"/>
</dbReference>
<keyword evidence="3" id="KW-1185">Reference proteome</keyword>
<evidence type="ECO:0000313" key="2">
    <source>
        <dbReference type="EMBL" id="CAK0795658.1"/>
    </source>
</evidence>
<name>A0ABN9PTC9_9DINO</name>
<gene>
    <name evidence="2" type="ORF">PCOR1329_LOCUS5263</name>
</gene>
<feature type="non-terminal residue" evidence="2">
    <location>
        <position position="108"/>
    </location>
</feature>
<organism evidence="2 3">
    <name type="scientific">Prorocentrum cordatum</name>
    <dbReference type="NCBI Taxonomy" id="2364126"/>
    <lineage>
        <taxon>Eukaryota</taxon>
        <taxon>Sar</taxon>
        <taxon>Alveolata</taxon>
        <taxon>Dinophyceae</taxon>
        <taxon>Prorocentrales</taxon>
        <taxon>Prorocentraceae</taxon>
        <taxon>Prorocentrum</taxon>
    </lineage>
</organism>
<evidence type="ECO:0000313" key="3">
    <source>
        <dbReference type="Proteomes" id="UP001189429"/>
    </source>
</evidence>
<protein>
    <submittedName>
        <fullName evidence="2">Uncharacterized protein</fullName>
    </submittedName>
</protein>
<evidence type="ECO:0000256" key="1">
    <source>
        <dbReference type="SAM" id="MobiDB-lite"/>
    </source>
</evidence>
<comment type="caution">
    <text evidence="2">The sequence shown here is derived from an EMBL/GenBank/DDBJ whole genome shotgun (WGS) entry which is preliminary data.</text>
</comment>
<feature type="non-terminal residue" evidence="2">
    <location>
        <position position="1"/>
    </location>
</feature>
<proteinExistence type="predicted"/>
<feature type="region of interest" description="Disordered" evidence="1">
    <location>
        <begin position="1"/>
        <end position="77"/>
    </location>
</feature>